<evidence type="ECO:0000259" key="5">
    <source>
        <dbReference type="PROSITE" id="PS50111"/>
    </source>
</evidence>
<feature type="transmembrane region" description="Helical" evidence="4">
    <location>
        <begin position="64"/>
        <end position="82"/>
    </location>
</feature>
<feature type="transmembrane region" description="Helical" evidence="4">
    <location>
        <begin position="134"/>
        <end position="152"/>
    </location>
</feature>
<feature type="transmembrane region" description="Helical" evidence="4">
    <location>
        <begin position="94"/>
        <end position="122"/>
    </location>
</feature>
<keyword evidence="9" id="KW-1185">Reference proteome</keyword>
<dbReference type="InterPro" id="IPR051310">
    <property type="entry name" value="MCP_chemotaxis"/>
</dbReference>
<evidence type="ECO:0000256" key="1">
    <source>
        <dbReference type="ARBA" id="ARBA00022500"/>
    </source>
</evidence>
<keyword evidence="1" id="KW-0145">Chemotaxis</keyword>
<dbReference type="GO" id="GO:0006935">
    <property type="term" value="P:chemotaxis"/>
    <property type="evidence" value="ECO:0007669"/>
    <property type="project" value="UniProtKB-KW"/>
</dbReference>
<evidence type="ECO:0000256" key="3">
    <source>
        <dbReference type="PROSITE-ProRule" id="PRU00284"/>
    </source>
</evidence>
<keyword evidence="4" id="KW-0472">Membrane</keyword>
<evidence type="ECO:0000313" key="6">
    <source>
        <dbReference type="EMBL" id="GEK89333.1"/>
    </source>
</evidence>
<feature type="domain" description="Methyl-accepting transducer" evidence="5">
    <location>
        <begin position="229"/>
        <end position="486"/>
    </location>
</feature>
<comment type="similarity">
    <text evidence="2">Belongs to the methyl-accepting chemotaxis (MCP) protein family.</text>
</comment>
<dbReference type="STRING" id="426703.SAMN04488100_11126"/>
<dbReference type="EMBL" id="FOBL01000011">
    <property type="protein sequence ID" value="SEL80501.1"/>
    <property type="molecule type" value="Genomic_DNA"/>
</dbReference>
<dbReference type="Gene3D" id="1.10.287.950">
    <property type="entry name" value="Methyl-accepting chemotaxis protein"/>
    <property type="match status" value="1"/>
</dbReference>
<dbReference type="PANTHER" id="PTHR43531:SF11">
    <property type="entry name" value="METHYL-ACCEPTING CHEMOTAXIS PROTEIN 3"/>
    <property type="match status" value="1"/>
</dbReference>
<organism evidence="7 8">
    <name type="scientific">Alkalibacterium putridalgicola</name>
    <dbReference type="NCBI Taxonomy" id="426703"/>
    <lineage>
        <taxon>Bacteria</taxon>
        <taxon>Bacillati</taxon>
        <taxon>Bacillota</taxon>
        <taxon>Bacilli</taxon>
        <taxon>Lactobacillales</taxon>
        <taxon>Carnobacteriaceae</taxon>
        <taxon>Alkalibacterium</taxon>
    </lineage>
</organism>
<evidence type="ECO:0000313" key="7">
    <source>
        <dbReference type="EMBL" id="SEL80501.1"/>
    </source>
</evidence>
<gene>
    <name evidence="6" type="ORF">APU01nite_13720</name>
    <name evidence="7" type="ORF">SAMN04488100_11126</name>
</gene>
<evidence type="ECO:0000313" key="9">
    <source>
        <dbReference type="Proteomes" id="UP000321425"/>
    </source>
</evidence>
<dbReference type="Proteomes" id="UP000198548">
    <property type="component" value="Unassembled WGS sequence"/>
</dbReference>
<reference evidence="7 8" key="1">
    <citation type="submission" date="2016-10" db="EMBL/GenBank/DDBJ databases">
        <authorList>
            <person name="de Groot N.N."/>
        </authorList>
    </citation>
    <scope>NUCLEOTIDE SEQUENCE [LARGE SCALE GENOMIC DNA]</scope>
    <source>
        <strain evidence="7 8">DSM 19182</strain>
    </source>
</reference>
<evidence type="ECO:0000256" key="4">
    <source>
        <dbReference type="SAM" id="Phobius"/>
    </source>
</evidence>
<dbReference type="GO" id="GO:0005886">
    <property type="term" value="C:plasma membrane"/>
    <property type="evidence" value="ECO:0007669"/>
    <property type="project" value="TreeGrafter"/>
</dbReference>
<protein>
    <submittedName>
        <fullName evidence="7">Methyl-accepting chemotaxis protein</fullName>
    </submittedName>
</protein>
<accession>A0A1H7T6L5</accession>
<sequence>METSLPANTQSINEDSLNTKESLKEKYNQKASKLLTLLSAAIIIAAVPVVYLFSHLDLIPVESFWRFLISTALINTFIYIVYKFFVKRKESKYIIVALMFTLPLIINVTLTSPMVWTILFIYMFLSLLYLDKKVYYLAGVLGLINLAAIVYFDPTAVSDPQEIAVMFILYLFSAVAGLFVAINGDKLIIQMETTTVESENQSNNLVEVIRTAQATIDQLNSSSESLTDSSTSILHASKELEIAMDDIASSTSSQAEDTENGVNHVVELGELLGRYSSHMTELLNKTQSASHLRESSMTNLNSLTGNTEQSINSVEKIETMIRSTSDSVDKIEKASTEIANISEQTNLLALNASIEAARAGEEGKGFAVVAEEIRKLAEKSSRFNEEIVEVIQDLTEQAKGSVGAVDRLSEITTEQLASLSDTNHQFDSLSEALVSLEHVITLVSKVGDKMKDKTDGLIEIMHSLSASSEQNASTTEEISASISSTNTDLAAISKEIEVISQQIKDLENVTNH</sequence>
<dbReference type="SMART" id="SM00283">
    <property type="entry name" value="MA"/>
    <property type="match status" value="1"/>
</dbReference>
<dbReference type="GO" id="GO:0007165">
    <property type="term" value="P:signal transduction"/>
    <property type="evidence" value="ECO:0007669"/>
    <property type="project" value="UniProtKB-KW"/>
</dbReference>
<dbReference type="Proteomes" id="UP000321425">
    <property type="component" value="Unassembled WGS sequence"/>
</dbReference>
<dbReference type="EMBL" id="BJUX01000013">
    <property type="protein sequence ID" value="GEK89333.1"/>
    <property type="molecule type" value="Genomic_DNA"/>
</dbReference>
<dbReference type="Pfam" id="PF00015">
    <property type="entry name" value="MCPsignal"/>
    <property type="match status" value="1"/>
</dbReference>
<dbReference type="GO" id="GO:0004888">
    <property type="term" value="F:transmembrane signaling receptor activity"/>
    <property type="evidence" value="ECO:0007669"/>
    <property type="project" value="TreeGrafter"/>
</dbReference>
<feature type="transmembrane region" description="Helical" evidence="4">
    <location>
        <begin position="34"/>
        <end position="52"/>
    </location>
</feature>
<evidence type="ECO:0000313" key="8">
    <source>
        <dbReference type="Proteomes" id="UP000198548"/>
    </source>
</evidence>
<proteinExistence type="inferred from homology"/>
<dbReference type="PROSITE" id="PS50111">
    <property type="entry name" value="CHEMOTAXIS_TRANSDUC_2"/>
    <property type="match status" value="1"/>
</dbReference>
<feature type="transmembrane region" description="Helical" evidence="4">
    <location>
        <begin position="164"/>
        <end position="182"/>
    </location>
</feature>
<dbReference type="AlphaFoldDB" id="A0A1H7T6L5"/>
<dbReference type="SUPFAM" id="SSF58104">
    <property type="entry name" value="Methyl-accepting chemotaxis protein (MCP) signaling domain"/>
    <property type="match status" value="1"/>
</dbReference>
<dbReference type="PANTHER" id="PTHR43531">
    <property type="entry name" value="PROTEIN ICFG"/>
    <property type="match status" value="1"/>
</dbReference>
<evidence type="ECO:0000256" key="2">
    <source>
        <dbReference type="ARBA" id="ARBA00029447"/>
    </source>
</evidence>
<dbReference type="RefSeq" id="WP_091487768.1">
    <property type="nucleotide sequence ID" value="NZ_BJUX01000013.1"/>
</dbReference>
<keyword evidence="4" id="KW-0812">Transmembrane</keyword>
<keyword evidence="4" id="KW-1133">Transmembrane helix</keyword>
<keyword evidence="3" id="KW-0807">Transducer</keyword>
<reference evidence="6 9" key="2">
    <citation type="submission" date="2019-07" db="EMBL/GenBank/DDBJ databases">
        <title>Whole genome shotgun sequence of Alkalibacterium putridalgicola NBRC 103243.</title>
        <authorList>
            <person name="Hosoyama A."/>
            <person name="Uohara A."/>
            <person name="Ohji S."/>
            <person name="Ichikawa N."/>
        </authorList>
    </citation>
    <scope>NUCLEOTIDE SEQUENCE [LARGE SCALE GENOMIC DNA]</scope>
    <source>
        <strain evidence="6 9">NBRC 103243</strain>
    </source>
</reference>
<name>A0A1H7T6L5_9LACT</name>
<dbReference type="InterPro" id="IPR004089">
    <property type="entry name" value="MCPsignal_dom"/>
</dbReference>